<name>A0A8X6TZA4_NEPPI</name>
<proteinExistence type="predicted"/>
<feature type="non-terminal residue" evidence="1">
    <location>
        <position position="1"/>
    </location>
</feature>
<evidence type="ECO:0000313" key="2">
    <source>
        <dbReference type="Proteomes" id="UP000887013"/>
    </source>
</evidence>
<dbReference type="AlphaFoldDB" id="A0A8X6TZA4"/>
<reference evidence="1" key="1">
    <citation type="submission" date="2020-08" db="EMBL/GenBank/DDBJ databases">
        <title>Multicomponent nature underlies the extraordinary mechanical properties of spider dragline silk.</title>
        <authorList>
            <person name="Kono N."/>
            <person name="Nakamura H."/>
            <person name="Mori M."/>
            <person name="Yoshida Y."/>
            <person name="Ohtoshi R."/>
            <person name="Malay A.D."/>
            <person name="Moran D.A.P."/>
            <person name="Tomita M."/>
            <person name="Numata K."/>
            <person name="Arakawa K."/>
        </authorList>
    </citation>
    <scope>NUCLEOTIDE SEQUENCE</scope>
</reference>
<organism evidence="1 2">
    <name type="scientific">Nephila pilipes</name>
    <name type="common">Giant wood spider</name>
    <name type="synonym">Nephila maculata</name>
    <dbReference type="NCBI Taxonomy" id="299642"/>
    <lineage>
        <taxon>Eukaryota</taxon>
        <taxon>Metazoa</taxon>
        <taxon>Ecdysozoa</taxon>
        <taxon>Arthropoda</taxon>
        <taxon>Chelicerata</taxon>
        <taxon>Arachnida</taxon>
        <taxon>Araneae</taxon>
        <taxon>Araneomorphae</taxon>
        <taxon>Entelegynae</taxon>
        <taxon>Araneoidea</taxon>
        <taxon>Nephilidae</taxon>
        <taxon>Nephila</taxon>
    </lineage>
</organism>
<gene>
    <name evidence="1" type="ORF">NPIL_454131</name>
</gene>
<accession>A0A8X6TZA4</accession>
<comment type="caution">
    <text evidence="1">The sequence shown here is derived from an EMBL/GenBank/DDBJ whole genome shotgun (WGS) entry which is preliminary data.</text>
</comment>
<evidence type="ECO:0000313" key="1">
    <source>
        <dbReference type="EMBL" id="GFT63456.1"/>
    </source>
</evidence>
<protein>
    <submittedName>
        <fullName evidence="1">Uncharacterized protein</fullName>
    </submittedName>
</protein>
<sequence>KGISPGHDDLSAVKDILPVFHKRHKRVKYPCYSKELLDKQSKDMECT</sequence>
<dbReference type="EMBL" id="BMAW01019459">
    <property type="protein sequence ID" value="GFT63456.1"/>
    <property type="molecule type" value="Genomic_DNA"/>
</dbReference>
<keyword evidence="2" id="KW-1185">Reference proteome</keyword>
<dbReference type="Proteomes" id="UP000887013">
    <property type="component" value="Unassembled WGS sequence"/>
</dbReference>